<dbReference type="AlphaFoldDB" id="B0P7B4"/>
<dbReference type="EMBL" id="ABGD02000006">
    <property type="protein sequence ID" value="EDS12417.1"/>
    <property type="molecule type" value="Genomic_DNA"/>
</dbReference>
<organism evidence="1 2">
    <name type="scientific">Anaerotruncus colihominis DSM 17241</name>
    <dbReference type="NCBI Taxonomy" id="445972"/>
    <lineage>
        <taxon>Bacteria</taxon>
        <taxon>Bacillati</taxon>
        <taxon>Bacillota</taxon>
        <taxon>Clostridia</taxon>
        <taxon>Eubacteriales</taxon>
        <taxon>Oscillospiraceae</taxon>
        <taxon>Anaerotruncus</taxon>
    </lineage>
</organism>
<comment type="caution">
    <text evidence="1">The sequence shown here is derived from an EMBL/GenBank/DDBJ whole genome shotgun (WGS) entry which is preliminary data.</text>
</comment>
<sequence>MIGHFQFSNKNLYSHPKYPRQARDFIPDQGKFLQAGCQYRF</sequence>
<evidence type="ECO:0000313" key="1">
    <source>
        <dbReference type="EMBL" id="EDS12417.1"/>
    </source>
</evidence>
<accession>B0P7B4</accession>
<protein>
    <submittedName>
        <fullName evidence="1">Uncharacterized protein</fullName>
    </submittedName>
</protein>
<name>B0P7B4_9FIRM</name>
<keyword evidence="2" id="KW-1185">Reference proteome</keyword>
<reference evidence="1" key="2">
    <citation type="submission" date="2013-09" db="EMBL/GenBank/DDBJ databases">
        <title>Draft genome sequence of Anaerotruncus colihominis(DSM 17241).</title>
        <authorList>
            <person name="Sudarsanam P."/>
            <person name="Ley R."/>
            <person name="Guruge J."/>
            <person name="Turnbaugh P.J."/>
            <person name="Mahowald M."/>
            <person name="Liep D."/>
            <person name="Gordon J."/>
        </authorList>
    </citation>
    <scope>NUCLEOTIDE SEQUENCE</scope>
    <source>
        <strain evidence="1">DSM 17241</strain>
    </source>
</reference>
<proteinExistence type="predicted"/>
<evidence type="ECO:0000313" key="2">
    <source>
        <dbReference type="Proteomes" id="UP000003803"/>
    </source>
</evidence>
<dbReference type="Proteomes" id="UP000003803">
    <property type="component" value="Unassembled WGS sequence"/>
</dbReference>
<gene>
    <name evidence="1" type="ORF">ANACOL_00644</name>
</gene>
<reference evidence="1" key="1">
    <citation type="submission" date="2007-11" db="EMBL/GenBank/DDBJ databases">
        <authorList>
            <person name="Fulton L."/>
            <person name="Clifton S."/>
            <person name="Fulton B."/>
            <person name="Xu J."/>
            <person name="Minx P."/>
            <person name="Pepin K.H."/>
            <person name="Johnson M."/>
            <person name="Thiruvilangam P."/>
            <person name="Bhonagiri V."/>
            <person name="Nash W.E."/>
            <person name="Mardis E.R."/>
            <person name="Wilson R.K."/>
        </authorList>
    </citation>
    <scope>NUCLEOTIDE SEQUENCE [LARGE SCALE GENOMIC DNA]</scope>
    <source>
        <strain evidence="1">DSM 17241</strain>
    </source>
</reference>
<dbReference type="HOGENOM" id="CLU_3264801_0_0_9"/>